<protein>
    <submittedName>
        <fullName evidence="2">Uncharacterized protein</fullName>
    </submittedName>
</protein>
<feature type="compositionally biased region" description="Low complexity" evidence="1">
    <location>
        <begin position="335"/>
        <end position="345"/>
    </location>
</feature>
<dbReference type="OrthoDB" id="551925at2759"/>
<feature type="compositionally biased region" description="Low complexity" evidence="1">
    <location>
        <begin position="477"/>
        <end position="499"/>
    </location>
</feature>
<organism evidence="2 3">
    <name type="scientific">Gonium pectorale</name>
    <name type="common">Green alga</name>
    <dbReference type="NCBI Taxonomy" id="33097"/>
    <lineage>
        <taxon>Eukaryota</taxon>
        <taxon>Viridiplantae</taxon>
        <taxon>Chlorophyta</taxon>
        <taxon>core chlorophytes</taxon>
        <taxon>Chlorophyceae</taxon>
        <taxon>CS clade</taxon>
        <taxon>Chlamydomonadales</taxon>
        <taxon>Volvocaceae</taxon>
        <taxon>Gonium</taxon>
    </lineage>
</organism>
<feature type="region of interest" description="Disordered" evidence="1">
    <location>
        <begin position="561"/>
        <end position="585"/>
    </location>
</feature>
<feature type="region of interest" description="Disordered" evidence="1">
    <location>
        <begin position="269"/>
        <end position="293"/>
    </location>
</feature>
<keyword evidence="3" id="KW-1185">Reference proteome</keyword>
<evidence type="ECO:0000256" key="1">
    <source>
        <dbReference type="SAM" id="MobiDB-lite"/>
    </source>
</evidence>
<sequence length="1130" mass="106882">MEEPAPGNGAAVDAAASAADSSAGMAALLAVADPPLIPAAGPLGPRAVALPGLSLSSPAAEPPELAPAVATVAALEEPVAVAAEPVAAEGGHAMVAQEEPAAAVAAVQSVPLEPPGAAAVVASGVLVPAEADGAAAGPAADTEAAAELRDDPKGPAAGAESVTPRVKLELRVDDGGLVAVSVVTLDGGEVSGGASQAGLTAPASDSATVARPQVPAAPAAAAVAAAFPFDRELAAEAAAAGAATGAEAAAEALAPQAALAVAESATSSVTESSQEQTAAAASQTSDAPSATSAPVRLRLSVTGGGLVSVSIVGLAEGSAAVEGSPASAGSERKPAATTAAPALAPEQTSRAGSGADDGARVELRIKVTGGESVSVSIVAATEEGSGSPGTYTREAVLAPAEVEVEVSAAQSGTTGNEGRLDAAAEQVAPLLAGPAAPGPGTGAVLDGQAEGTQPVSEYGVGELSDESAAPPACHTHAGPPDGPAASPAAPPELQSEAAPANDSGAVAVIGSSANGTGADVVDSGAGAGAAVSSEADGDNELDETALAISVLAAAAAAAAVTEATQGPRPYAPRGDTRRRTGTWESRVARRPPNVVAFSGGGLAELQALLDSVRTPAILLDLADARAAMLDADAALSAAAAARTGRQPPLAAQPQQRPSPSIPAAASGAGSTGGASGGGCLVLRRDDLVLANGTLQLAGGCRVVVSGRRVALRRVEVVDAEAASWWRQATAMPASCLQPSALITVTAQPPQQAPAPSAAATAPGAVATTTARLSGGVFGYGSGAAGDGPSLELEDCNVTAGGRDRDLLRVDGSGAAGAAAAAAAAASVGAAGGGDGGRSGSPAVTARYCRLRGGANAAVATLRSSLHLDCCELEGYASAGVVAIDAEVRAVGSRLLGAAGSMMGVQAVSGSRFSALGCFLAGHASNLEASAGASAQLQGCVLGRTDCRAGLTIHPAASQFGAGSADLGLGPGLAGAGGGGRNGSGGGGGGSRVTLSDCELSHAVAVGDGGELALERCSFTLAPPLPPPALPLITSSPELAARLAAAAALPGMPGRGGGGGGSAFGGSVAAGASLRVVSCRAGGASGPDSGGGGGGAGADADAVVVLEAAGEAQVHISGSPGLLVRRAKAAA</sequence>
<name>A0A150G845_GONPE</name>
<dbReference type="Proteomes" id="UP000075714">
    <property type="component" value="Unassembled WGS sequence"/>
</dbReference>
<accession>A0A150G845</accession>
<proteinExistence type="predicted"/>
<feature type="region of interest" description="Disordered" evidence="1">
    <location>
        <begin position="137"/>
        <end position="162"/>
    </location>
</feature>
<feature type="region of interest" description="Disordered" evidence="1">
    <location>
        <begin position="453"/>
        <end position="499"/>
    </location>
</feature>
<evidence type="ECO:0000313" key="3">
    <source>
        <dbReference type="Proteomes" id="UP000075714"/>
    </source>
</evidence>
<evidence type="ECO:0000313" key="2">
    <source>
        <dbReference type="EMBL" id="KXZ46036.1"/>
    </source>
</evidence>
<feature type="region of interest" description="Disordered" evidence="1">
    <location>
        <begin position="644"/>
        <end position="671"/>
    </location>
</feature>
<feature type="compositionally biased region" description="Low complexity" evidence="1">
    <location>
        <begin position="644"/>
        <end position="668"/>
    </location>
</feature>
<reference evidence="3" key="1">
    <citation type="journal article" date="2016" name="Nat. Commun.">
        <title>The Gonium pectorale genome demonstrates co-option of cell cycle regulation during the evolution of multicellularity.</title>
        <authorList>
            <person name="Hanschen E.R."/>
            <person name="Marriage T.N."/>
            <person name="Ferris P.J."/>
            <person name="Hamaji T."/>
            <person name="Toyoda A."/>
            <person name="Fujiyama A."/>
            <person name="Neme R."/>
            <person name="Noguchi H."/>
            <person name="Minakuchi Y."/>
            <person name="Suzuki M."/>
            <person name="Kawai-Toyooka H."/>
            <person name="Smith D.R."/>
            <person name="Sparks H."/>
            <person name="Anderson J."/>
            <person name="Bakaric R."/>
            <person name="Luria V."/>
            <person name="Karger A."/>
            <person name="Kirschner M.W."/>
            <person name="Durand P.M."/>
            <person name="Michod R.E."/>
            <person name="Nozaki H."/>
            <person name="Olson B.J."/>
        </authorList>
    </citation>
    <scope>NUCLEOTIDE SEQUENCE [LARGE SCALE GENOMIC DNA]</scope>
    <source>
        <strain evidence="3">NIES-2863</strain>
    </source>
</reference>
<feature type="region of interest" description="Disordered" evidence="1">
    <location>
        <begin position="322"/>
        <end position="357"/>
    </location>
</feature>
<comment type="caution">
    <text evidence="2">The sequence shown here is derived from an EMBL/GenBank/DDBJ whole genome shotgun (WGS) entry which is preliminary data.</text>
</comment>
<dbReference type="EMBL" id="LSYV01000048">
    <property type="protein sequence ID" value="KXZ46036.1"/>
    <property type="molecule type" value="Genomic_DNA"/>
</dbReference>
<dbReference type="STRING" id="33097.A0A150G845"/>
<gene>
    <name evidence="2" type="ORF">GPECTOR_47g311</name>
</gene>
<dbReference type="AlphaFoldDB" id="A0A150G845"/>